<keyword evidence="12" id="KW-1185">Reference proteome</keyword>
<dbReference type="Pfam" id="PF01757">
    <property type="entry name" value="Acyl_transf_3"/>
    <property type="match status" value="1"/>
</dbReference>
<evidence type="ECO:0000256" key="1">
    <source>
        <dbReference type="ARBA" id="ARBA00004651"/>
    </source>
</evidence>
<evidence type="ECO:0000256" key="3">
    <source>
        <dbReference type="ARBA" id="ARBA00022679"/>
    </source>
</evidence>
<feature type="transmembrane region" description="Helical" evidence="9">
    <location>
        <begin position="246"/>
        <end position="267"/>
    </location>
</feature>
<dbReference type="InterPro" id="IPR036514">
    <property type="entry name" value="SGNH_hydro_sf"/>
</dbReference>
<dbReference type="InterPro" id="IPR050879">
    <property type="entry name" value="Acyltransferase_3"/>
</dbReference>
<dbReference type="RefSeq" id="WP_141369271.1">
    <property type="nucleotide sequence ID" value="NZ_BJLQ01000006.1"/>
</dbReference>
<evidence type="ECO:0000256" key="7">
    <source>
        <dbReference type="ARBA" id="ARBA00023315"/>
    </source>
</evidence>
<feature type="compositionally biased region" description="Low complexity" evidence="8">
    <location>
        <begin position="476"/>
        <end position="494"/>
    </location>
</feature>
<keyword evidence="2" id="KW-1003">Cell membrane</keyword>
<evidence type="ECO:0000313" key="12">
    <source>
        <dbReference type="Proteomes" id="UP000320461"/>
    </source>
</evidence>
<feature type="compositionally biased region" description="Basic and acidic residues" evidence="8">
    <location>
        <begin position="27"/>
        <end position="42"/>
    </location>
</feature>
<evidence type="ECO:0000256" key="4">
    <source>
        <dbReference type="ARBA" id="ARBA00022692"/>
    </source>
</evidence>
<dbReference type="GO" id="GO:0005886">
    <property type="term" value="C:plasma membrane"/>
    <property type="evidence" value="ECO:0007669"/>
    <property type="project" value="UniProtKB-SubCell"/>
</dbReference>
<comment type="subcellular location">
    <subcellularLocation>
        <location evidence="1">Cell membrane</location>
        <topology evidence="1">Multi-pass membrane protein</topology>
    </subcellularLocation>
</comment>
<feature type="transmembrane region" description="Helical" evidence="9">
    <location>
        <begin position="345"/>
        <end position="363"/>
    </location>
</feature>
<dbReference type="InterPro" id="IPR002656">
    <property type="entry name" value="Acyl_transf_3_dom"/>
</dbReference>
<evidence type="ECO:0000256" key="6">
    <source>
        <dbReference type="ARBA" id="ARBA00023136"/>
    </source>
</evidence>
<gene>
    <name evidence="11" type="ORF">CGE01nite_09450</name>
</gene>
<feature type="compositionally biased region" description="Low complexity" evidence="8">
    <location>
        <begin position="500"/>
        <end position="510"/>
    </location>
</feature>
<keyword evidence="3 11" id="KW-0808">Transferase</keyword>
<name>A0A4Y3KK14_9CELL</name>
<dbReference type="Proteomes" id="UP000320461">
    <property type="component" value="Unassembled WGS sequence"/>
</dbReference>
<feature type="domain" description="Acyltransferase 3" evidence="10">
    <location>
        <begin position="49"/>
        <end position="386"/>
    </location>
</feature>
<evidence type="ECO:0000256" key="2">
    <source>
        <dbReference type="ARBA" id="ARBA00022475"/>
    </source>
</evidence>
<reference evidence="11 12" key="1">
    <citation type="submission" date="2019-06" db="EMBL/GenBank/DDBJ databases">
        <title>Whole genome shotgun sequence of Cellulomonas gelida NBRC 3748.</title>
        <authorList>
            <person name="Hosoyama A."/>
            <person name="Uohara A."/>
            <person name="Ohji S."/>
            <person name="Ichikawa N."/>
        </authorList>
    </citation>
    <scope>NUCLEOTIDE SEQUENCE [LARGE SCALE GENOMIC DNA]</scope>
    <source>
        <strain evidence="11 12">NBRC 3748</strain>
    </source>
</reference>
<feature type="transmembrane region" description="Helical" evidence="9">
    <location>
        <begin position="279"/>
        <end position="296"/>
    </location>
</feature>
<dbReference type="AlphaFoldDB" id="A0A4Y3KK14"/>
<comment type="caution">
    <text evidence="11">The sequence shown here is derived from an EMBL/GenBank/DDBJ whole genome shotgun (WGS) entry which is preliminary data.</text>
</comment>
<sequence length="676" mass="71415">MTTTSPPPASGPRTETVTRPAAGAAGEHARTSADAAAEHRTRGGDGRIRGLDGLRAIAVLAVIAYHLWPEAVPGGFLGVDVFFVVSGFLITTLLLRQMSRTGRLDMPDFWKRRARRLLPALVSVLLVGTVAARLVETDLLVGIGRQWLGALTFSTNWLEIAAGTSYFDATAPELFQPFWSLAIEEQFYLLWPLVLLGLVLVAAGLRLRSGARAMAFVVAAGAVASAIAMAAAYTPGDDPTNVYYGTGTHLFGLLMGAAVAIAASGHLRLLPDTAWARTLPYAALVVLVGLGATMAADDVWTYRGGIVVGSLAALALVVACAQERPAGLIRALELRPAEWVGERSYGLYLWHWPVILVVSAALGDAPGSPLWWRTPLIALPVTFVLAALSHRFVETPVRRDGFRAVSRQVLAALRGPRPVARVAAVAAAVLVVGATVSVATAPTTSSTQRAIEAALQEIADREARGADDQDRDTSKGKPTAGATQAPTAGPTGTPSKEPTTEPTGTATPPGSAVIDGADVIGFGDSVLSAAAPTLYDVFPKIAIDAKPIRKWVDVPALVGAAAEAGKLRPIVLLDFGTNGGFKFDGSIEALDETLDIIGPDRQVIIYTVVGISYWVEDANAALVERVKDRPNVHVVDWHRYISKHSGLLHADRTHPNMKGVVAYADLLREELTTLAS</sequence>
<feature type="transmembrane region" description="Helical" evidence="9">
    <location>
        <begin position="302"/>
        <end position="321"/>
    </location>
</feature>
<dbReference type="SUPFAM" id="SSF52266">
    <property type="entry name" value="SGNH hydrolase"/>
    <property type="match status" value="1"/>
</dbReference>
<feature type="transmembrane region" description="Helical" evidence="9">
    <location>
        <begin position="74"/>
        <end position="95"/>
    </location>
</feature>
<keyword evidence="5 9" id="KW-1133">Transmembrane helix</keyword>
<feature type="compositionally biased region" description="Basic and acidic residues" evidence="8">
    <location>
        <begin position="461"/>
        <end position="475"/>
    </location>
</feature>
<keyword evidence="7 11" id="KW-0012">Acyltransferase</keyword>
<feature type="transmembrane region" description="Helical" evidence="9">
    <location>
        <begin position="214"/>
        <end position="234"/>
    </location>
</feature>
<organism evidence="11 12">
    <name type="scientific">Cellulomonas gelida</name>
    <dbReference type="NCBI Taxonomy" id="1712"/>
    <lineage>
        <taxon>Bacteria</taxon>
        <taxon>Bacillati</taxon>
        <taxon>Actinomycetota</taxon>
        <taxon>Actinomycetes</taxon>
        <taxon>Micrococcales</taxon>
        <taxon>Cellulomonadaceae</taxon>
        <taxon>Cellulomonas</taxon>
    </lineage>
</organism>
<evidence type="ECO:0000313" key="11">
    <source>
        <dbReference type="EMBL" id="GEA83694.1"/>
    </source>
</evidence>
<evidence type="ECO:0000256" key="8">
    <source>
        <dbReference type="SAM" id="MobiDB-lite"/>
    </source>
</evidence>
<dbReference type="EMBL" id="BJLQ01000006">
    <property type="protein sequence ID" value="GEA83694.1"/>
    <property type="molecule type" value="Genomic_DNA"/>
</dbReference>
<accession>A0A4Y3KK14</accession>
<feature type="transmembrane region" description="Helical" evidence="9">
    <location>
        <begin position="116"/>
        <end position="135"/>
    </location>
</feature>
<feature type="transmembrane region" description="Helical" evidence="9">
    <location>
        <begin position="375"/>
        <end position="393"/>
    </location>
</feature>
<dbReference type="OrthoDB" id="3404679at2"/>
<dbReference type="GO" id="GO:0009103">
    <property type="term" value="P:lipopolysaccharide biosynthetic process"/>
    <property type="evidence" value="ECO:0007669"/>
    <property type="project" value="TreeGrafter"/>
</dbReference>
<keyword evidence="6 9" id="KW-0472">Membrane</keyword>
<feature type="transmembrane region" description="Helical" evidence="9">
    <location>
        <begin position="187"/>
        <end position="207"/>
    </location>
</feature>
<dbReference type="GO" id="GO:0016747">
    <property type="term" value="F:acyltransferase activity, transferring groups other than amino-acyl groups"/>
    <property type="evidence" value="ECO:0007669"/>
    <property type="project" value="InterPro"/>
</dbReference>
<protein>
    <submittedName>
        <fullName evidence="11">Acyltransferase</fullName>
    </submittedName>
</protein>
<feature type="compositionally biased region" description="Pro residues" evidence="8">
    <location>
        <begin position="1"/>
        <end position="10"/>
    </location>
</feature>
<proteinExistence type="predicted"/>
<keyword evidence="4 9" id="KW-0812">Transmembrane</keyword>
<dbReference type="PANTHER" id="PTHR23028:SF53">
    <property type="entry name" value="ACYL_TRANSF_3 DOMAIN-CONTAINING PROTEIN"/>
    <property type="match status" value="1"/>
</dbReference>
<evidence type="ECO:0000256" key="5">
    <source>
        <dbReference type="ARBA" id="ARBA00022989"/>
    </source>
</evidence>
<feature type="transmembrane region" description="Helical" evidence="9">
    <location>
        <begin position="422"/>
        <end position="441"/>
    </location>
</feature>
<evidence type="ECO:0000256" key="9">
    <source>
        <dbReference type="SAM" id="Phobius"/>
    </source>
</evidence>
<dbReference type="PANTHER" id="PTHR23028">
    <property type="entry name" value="ACETYLTRANSFERASE"/>
    <property type="match status" value="1"/>
</dbReference>
<feature type="region of interest" description="Disordered" evidence="8">
    <location>
        <begin position="1"/>
        <end position="42"/>
    </location>
</feature>
<feature type="region of interest" description="Disordered" evidence="8">
    <location>
        <begin position="461"/>
        <end position="512"/>
    </location>
</feature>
<evidence type="ECO:0000259" key="10">
    <source>
        <dbReference type="Pfam" id="PF01757"/>
    </source>
</evidence>
<dbReference type="Gene3D" id="3.40.50.1110">
    <property type="entry name" value="SGNH hydrolase"/>
    <property type="match status" value="1"/>
</dbReference>